<comment type="caution">
    <text evidence="7">The sequence shown here is derived from an EMBL/GenBank/DDBJ whole genome shotgun (WGS) entry which is preliminary data.</text>
</comment>
<proteinExistence type="inferred from homology"/>
<comment type="catalytic activity">
    <reaction evidence="1">
        <text>chorismate = isochorismate</text>
        <dbReference type="Rhea" id="RHEA:18985"/>
        <dbReference type="ChEBI" id="CHEBI:29748"/>
        <dbReference type="ChEBI" id="CHEBI:29780"/>
        <dbReference type="EC" id="5.4.4.2"/>
    </reaction>
</comment>
<feature type="domain" description="Chorismate-utilising enzyme C-terminal" evidence="6">
    <location>
        <begin position="114"/>
        <end position="370"/>
    </location>
</feature>
<dbReference type="EMBL" id="RIBS01000003">
    <property type="protein sequence ID" value="RNF84400.1"/>
    <property type="molecule type" value="Genomic_DNA"/>
</dbReference>
<protein>
    <recommendedName>
        <fullName evidence="3">isochorismate synthase</fullName>
        <ecNumber evidence="3">5.4.4.2</ecNumber>
    </recommendedName>
    <alternativeName>
        <fullName evidence="5">Isochorismate mutase</fullName>
    </alternativeName>
</protein>
<dbReference type="EC" id="5.4.4.2" evidence="3"/>
<gene>
    <name evidence="7" type="ORF">EER27_08455</name>
</gene>
<dbReference type="PANTHER" id="PTHR42839">
    <property type="entry name" value="ISOCHORISMATE SYNTHASE ENTC"/>
    <property type="match status" value="1"/>
</dbReference>
<evidence type="ECO:0000256" key="2">
    <source>
        <dbReference type="ARBA" id="ARBA00005297"/>
    </source>
</evidence>
<dbReference type="InterPro" id="IPR015890">
    <property type="entry name" value="Chorismate_C"/>
</dbReference>
<keyword evidence="4 7" id="KW-0413">Isomerase</keyword>
<evidence type="ECO:0000256" key="1">
    <source>
        <dbReference type="ARBA" id="ARBA00000799"/>
    </source>
</evidence>
<dbReference type="NCBIfam" id="TIGR00543">
    <property type="entry name" value="isochor_syn"/>
    <property type="match status" value="1"/>
</dbReference>
<dbReference type="InterPro" id="IPR005801">
    <property type="entry name" value="ADC_synthase"/>
</dbReference>
<dbReference type="Gene3D" id="3.60.120.10">
    <property type="entry name" value="Anthranilate synthase"/>
    <property type="match status" value="1"/>
</dbReference>
<dbReference type="SUPFAM" id="SSF56322">
    <property type="entry name" value="ADC synthase"/>
    <property type="match status" value="1"/>
</dbReference>
<dbReference type="GO" id="GO:0009697">
    <property type="term" value="P:salicylic acid biosynthetic process"/>
    <property type="evidence" value="ECO:0007669"/>
    <property type="project" value="TreeGrafter"/>
</dbReference>
<accession>A0A3M8SZU0</accession>
<reference evidence="7 8" key="1">
    <citation type="submission" date="2018-11" db="EMBL/GenBank/DDBJ databases">
        <title>Lysobacter cryohumiis sp. nov., isolated from soil in the Tianshan Mountains, Xinjiang, China.</title>
        <authorList>
            <person name="Luo Y."/>
            <person name="Sheng H."/>
        </authorList>
    </citation>
    <scope>NUCLEOTIDE SEQUENCE [LARGE SCALE GENOMIC DNA]</scope>
    <source>
        <strain evidence="7 8">ZS60</strain>
    </source>
</reference>
<dbReference type="GO" id="GO:0008909">
    <property type="term" value="F:isochorismate synthase activity"/>
    <property type="evidence" value="ECO:0007669"/>
    <property type="project" value="UniProtKB-EC"/>
</dbReference>
<evidence type="ECO:0000313" key="8">
    <source>
        <dbReference type="Proteomes" id="UP000267049"/>
    </source>
</evidence>
<evidence type="ECO:0000256" key="4">
    <source>
        <dbReference type="ARBA" id="ARBA00023235"/>
    </source>
</evidence>
<organism evidence="7 8">
    <name type="scientific">Montanilutibacter psychrotolerans</name>
    <dbReference type="NCBI Taxonomy" id="1327343"/>
    <lineage>
        <taxon>Bacteria</taxon>
        <taxon>Pseudomonadati</taxon>
        <taxon>Pseudomonadota</taxon>
        <taxon>Gammaproteobacteria</taxon>
        <taxon>Lysobacterales</taxon>
        <taxon>Lysobacteraceae</taxon>
        <taxon>Montanilutibacter</taxon>
    </lineage>
</organism>
<dbReference type="AlphaFoldDB" id="A0A3M8SZU0"/>
<dbReference type="RefSeq" id="WP_123087586.1">
    <property type="nucleotide sequence ID" value="NZ_RIBS01000003.1"/>
</dbReference>
<dbReference type="Proteomes" id="UP000267049">
    <property type="component" value="Unassembled WGS sequence"/>
</dbReference>
<evidence type="ECO:0000256" key="5">
    <source>
        <dbReference type="ARBA" id="ARBA00041564"/>
    </source>
</evidence>
<evidence type="ECO:0000313" key="7">
    <source>
        <dbReference type="EMBL" id="RNF84400.1"/>
    </source>
</evidence>
<comment type="similarity">
    <text evidence="2">Belongs to the isochorismate synthase family.</text>
</comment>
<evidence type="ECO:0000256" key="3">
    <source>
        <dbReference type="ARBA" id="ARBA00012824"/>
    </source>
</evidence>
<sequence>MPNDPLLSAYRARDSLFSSPTSQLHARGVLREVSTAADQGLVDAAALALRQAACDAGRLPLLGAVPFDASEPSRLWIPMQAAFANGGARHRGAGAGHASTAPSTIHVQPYPEPARYLRNVASSLERILDGGLSKVVMSRSVRISAQIDVPQLLQRLLARTSDGYTFAMDLAGAGGPRACLVGSSPELLLSRRGTRVVSNPLAGSIARSEDPIEDQRRARRLLRSAKDRHEHAVVVDAVGAALTPFCRQLKVPAAPSLLATPTMWHLSSRVQGELRDTSTSSLQLALALHPTPAVCGHPTASARQLIREIEGYERGLFTGLVGWCDGDGDGEWAVTIRCALIDDDSATVYAGAGVVEGSRPDAELAETTAKLATMLGAMGLGTALAGRA</sequence>
<dbReference type="OrthoDB" id="9806579at2"/>
<name>A0A3M8SZU0_9GAMM</name>
<dbReference type="PANTHER" id="PTHR42839:SF2">
    <property type="entry name" value="ISOCHORISMATE SYNTHASE ENTC"/>
    <property type="match status" value="1"/>
</dbReference>
<evidence type="ECO:0000259" key="6">
    <source>
        <dbReference type="Pfam" id="PF00425"/>
    </source>
</evidence>
<dbReference type="Pfam" id="PF00425">
    <property type="entry name" value="Chorismate_bind"/>
    <property type="match status" value="1"/>
</dbReference>
<keyword evidence="8" id="KW-1185">Reference proteome</keyword>
<dbReference type="InterPro" id="IPR004561">
    <property type="entry name" value="IsoChor_synthase"/>
</dbReference>